<sequence>MHSHHRNEIIMAGALSLAAGFVDAVGFIHLGGYFVSFMSGNSTRAGAALAEGNPLGFMLAMGLVAAFTAGVISASILRRLVPFRKRMWVLLYVTAALGLAVVLFDLNVAVWLAPPVMALAMGALNVIFERDGEVSIGLTYMTGTLVKMGQQMAAALTGGNRLGWVRYLFLWLSLTLGSIVGGFAYFALNLNALWVSVGIFVVVLAFNARSRVPENA</sequence>
<comment type="caution">
    <text evidence="2">The sequence shown here is derived from an EMBL/GenBank/DDBJ whole genome shotgun (WGS) entry which is preliminary data.</text>
</comment>
<keyword evidence="1" id="KW-0472">Membrane</keyword>
<evidence type="ECO:0000313" key="2">
    <source>
        <dbReference type="EMBL" id="PYI68426.1"/>
    </source>
</evidence>
<keyword evidence="1" id="KW-1133">Transmembrane helix</keyword>
<dbReference type="Proteomes" id="UP000247832">
    <property type="component" value="Unassembled WGS sequence"/>
</dbReference>
<proteinExistence type="predicted"/>
<dbReference type="AlphaFoldDB" id="A0A2V5M0C8"/>
<dbReference type="PANTHER" id="PTHR37314:SF4">
    <property type="entry name" value="UPF0700 TRANSMEMBRANE PROTEIN YOAK"/>
    <property type="match status" value="1"/>
</dbReference>
<dbReference type="InterPro" id="IPR010699">
    <property type="entry name" value="DUF1275"/>
</dbReference>
<keyword evidence="3" id="KW-1185">Reference proteome</keyword>
<organism evidence="2 3">
    <name type="scientific">Arthrobacter livingstonensis</name>
    <dbReference type="NCBI Taxonomy" id="670078"/>
    <lineage>
        <taxon>Bacteria</taxon>
        <taxon>Bacillati</taxon>
        <taxon>Actinomycetota</taxon>
        <taxon>Actinomycetes</taxon>
        <taxon>Micrococcales</taxon>
        <taxon>Micrococcaceae</taxon>
        <taxon>Arthrobacter</taxon>
    </lineage>
</organism>
<feature type="transmembrane region" description="Helical" evidence="1">
    <location>
        <begin position="12"/>
        <end position="35"/>
    </location>
</feature>
<reference evidence="2 3" key="1">
    <citation type="submission" date="2018-05" db="EMBL/GenBank/DDBJ databases">
        <title>Genetic diversity of glacier-inhabiting Cryobacterium bacteria in China and description of Cryobacterium mengkeensis sp. nov. and Arthrobacter glacialis sp. nov.</title>
        <authorList>
            <person name="Liu Q."/>
            <person name="Xin Y.-H."/>
        </authorList>
    </citation>
    <scope>NUCLEOTIDE SEQUENCE [LARGE SCALE GENOMIC DNA]</scope>
    <source>
        <strain evidence="2 3">LI2</strain>
    </source>
</reference>
<keyword evidence="1" id="KW-0812">Transmembrane</keyword>
<evidence type="ECO:0000313" key="3">
    <source>
        <dbReference type="Proteomes" id="UP000247832"/>
    </source>
</evidence>
<dbReference type="OrthoDB" id="3544269at2"/>
<evidence type="ECO:0000256" key="1">
    <source>
        <dbReference type="SAM" id="Phobius"/>
    </source>
</evidence>
<feature type="transmembrane region" description="Helical" evidence="1">
    <location>
        <begin position="55"/>
        <end position="77"/>
    </location>
</feature>
<feature type="transmembrane region" description="Helical" evidence="1">
    <location>
        <begin position="168"/>
        <end position="186"/>
    </location>
</feature>
<feature type="transmembrane region" description="Helical" evidence="1">
    <location>
        <begin position="192"/>
        <end position="208"/>
    </location>
</feature>
<name>A0A2V5M0C8_9MICC</name>
<gene>
    <name evidence="2" type="ORF">CVV68_06350</name>
</gene>
<feature type="transmembrane region" description="Helical" evidence="1">
    <location>
        <begin position="89"/>
        <end position="114"/>
    </location>
</feature>
<dbReference type="EMBL" id="QJVD01000005">
    <property type="protein sequence ID" value="PYI68426.1"/>
    <property type="molecule type" value="Genomic_DNA"/>
</dbReference>
<accession>A0A2V5M0C8</accession>
<dbReference type="PANTHER" id="PTHR37314">
    <property type="entry name" value="SLR0142 PROTEIN"/>
    <property type="match status" value="1"/>
</dbReference>
<protein>
    <submittedName>
        <fullName evidence="2">DUF1275 domain-containing protein</fullName>
    </submittedName>
</protein>
<dbReference type="Pfam" id="PF06912">
    <property type="entry name" value="DUF1275"/>
    <property type="match status" value="1"/>
</dbReference>